<evidence type="ECO:0000256" key="2">
    <source>
        <dbReference type="ARBA" id="ARBA00022857"/>
    </source>
</evidence>
<dbReference type="SMART" id="SM00822">
    <property type="entry name" value="PKS_KR"/>
    <property type="match status" value="1"/>
</dbReference>
<feature type="domain" description="Ketoreductase" evidence="5">
    <location>
        <begin position="4"/>
        <end position="190"/>
    </location>
</feature>
<dbReference type="InterPro" id="IPR020904">
    <property type="entry name" value="Sc_DH/Rdtase_CS"/>
</dbReference>
<dbReference type="InterPro" id="IPR057326">
    <property type="entry name" value="KR_dom"/>
</dbReference>
<dbReference type="AlphaFoldDB" id="A0A167VEH3"/>
<evidence type="ECO:0000313" key="6">
    <source>
        <dbReference type="EMBL" id="OAA62525.1"/>
    </source>
</evidence>
<dbReference type="SUPFAM" id="SSF51735">
    <property type="entry name" value="NAD(P)-binding Rossmann-fold domains"/>
    <property type="match status" value="1"/>
</dbReference>
<evidence type="ECO:0000256" key="4">
    <source>
        <dbReference type="ARBA" id="ARBA00023027"/>
    </source>
</evidence>
<dbReference type="Proteomes" id="UP000076874">
    <property type="component" value="Unassembled WGS sequence"/>
</dbReference>
<dbReference type="PANTHER" id="PTHR24321:SF8">
    <property type="entry name" value="ESTRADIOL 17-BETA-DEHYDROGENASE 8-RELATED"/>
    <property type="match status" value="1"/>
</dbReference>
<keyword evidence="7" id="KW-1185">Reference proteome</keyword>
<dbReference type="PROSITE" id="PS00061">
    <property type="entry name" value="ADH_SHORT"/>
    <property type="match status" value="1"/>
</dbReference>
<sequence length="247" mass="25421">MKDKVIVLTGAASGMGLATAKHLAAKGAKVALADVQAAPLKAAVEAITAAGGQAIGTVVDVRDRQQVEAWIREAVAAFGPLDGAANLAGVIGKGHNMVSIQDMDDADWDFVTGVNEKGLFNCLRAQIPHLKDGGSIVNAASVSGIQGSPRTAAYTASKHAVVGLTRVAARELGPRKIRCNCFCPGAIDTPMLQQSAAIRGSTLDISRVPLGRLGQPSEVANLVEWLLSDGSSYISGTVQVIDGGWVS</sequence>
<keyword evidence="4" id="KW-0520">NAD</keyword>
<dbReference type="PRINTS" id="PR00081">
    <property type="entry name" value="GDHRDH"/>
</dbReference>
<evidence type="ECO:0000256" key="1">
    <source>
        <dbReference type="ARBA" id="ARBA00006484"/>
    </source>
</evidence>
<comment type="caution">
    <text evidence="6">The sequence shown here is derived from an EMBL/GenBank/DDBJ whole genome shotgun (WGS) entry which is preliminary data.</text>
</comment>
<dbReference type="GO" id="GO:0016491">
    <property type="term" value="F:oxidoreductase activity"/>
    <property type="evidence" value="ECO:0007669"/>
    <property type="project" value="UniProtKB-KW"/>
</dbReference>
<dbReference type="Gene3D" id="3.40.50.720">
    <property type="entry name" value="NAD(P)-binding Rossmann-like Domain"/>
    <property type="match status" value="1"/>
</dbReference>
<evidence type="ECO:0000256" key="3">
    <source>
        <dbReference type="ARBA" id="ARBA00023002"/>
    </source>
</evidence>
<dbReference type="FunFam" id="3.40.50.720:FF:000084">
    <property type="entry name" value="Short-chain dehydrogenase reductase"/>
    <property type="match status" value="1"/>
</dbReference>
<name>A0A167VEH3_9HYPO</name>
<protein>
    <submittedName>
        <fullName evidence="6">NAD(P)-binding domain protein</fullName>
    </submittedName>
</protein>
<dbReference type="InterPro" id="IPR002347">
    <property type="entry name" value="SDR_fam"/>
</dbReference>
<evidence type="ECO:0000259" key="5">
    <source>
        <dbReference type="SMART" id="SM00822"/>
    </source>
</evidence>
<proteinExistence type="inferred from homology"/>
<dbReference type="Pfam" id="PF13561">
    <property type="entry name" value="adh_short_C2"/>
    <property type="match status" value="1"/>
</dbReference>
<accession>A0A167VEH3</accession>
<dbReference type="PANTHER" id="PTHR24321">
    <property type="entry name" value="DEHYDROGENASES, SHORT CHAIN"/>
    <property type="match status" value="1"/>
</dbReference>
<dbReference type="PRINTS" id="PR00080">
    <property type="entry name" value="SDRFAMILY"/>
</dbReference>
<comment type="similarity">
    <text evidence="1">Belongs to the short-chain dehydrogenases/reductases (SDR) family.</text>
</comment>
<keyword evidence="2" id="KW-0521">NADP</keyword>
<dbReference type="STRING" id="1081102.A0A167VEH3"/>
<reference evidence="6 7" key="1">
    <citation type="journal article" date="2016" name="Genome Biol. Evol.">
        <title>Divergent and convergent evolution of fungal pathogenicity.</title>
        <authorList>
            <person name="Shang Y."/>
            <person name="Xiao G."/>
            <person name="Zheng P."/>
            <person name="Cen K."/>
            <person name="Zhan S."/>
            <person name="Wang C."/>
        </authorList>
    </citation>
    <scope>NUCLEOTIDE SEQUENCE [LARGE SCALE GENOMIC DNA]</scope>
    <source>
        <strain evidence="6 7">RCEF 264</strain>
    </source>
</reference>
<dbReference type="InterPro" id="IPR036291">
    <property type="entry name" value="NAD(P)-bd_dom_sf"/>
</dbReference>
<dbReference type="OrthoDB" id="1669814at2759"/>
<keyword evidence="3" id="KW-0560">Oxidoreductase</keyword>
<evidence type="ECO:0000313" key="7">
    <source>
        <dbReference type="Proteomes" id="UP000076874"/>
    </source>
</evidence>
<gene>
    <name evidence="6" type="ORF">SPI_04065</name>
</gene>
<dbReference type="EMBL" id="AZHD01000006">
    <property type="protein sequence ID" value="OAA62525.1"/>
    <property type="molecule type" value="Genomic_DNA"/>
</dbReference>
<organism evidence="6 7">
    <name type="scientific">Niveomyces insectorum RCEF 264</name>
    <dbReference type="NCBI Taxonomy" id="1081102"/>
    <lineage>
        <taxon>Eukaryota</taxon>
        <taxon>Fungi</taxon>
        <taxon>Dikarya</taxon>
        <taxon>Ascomycota</taxon>
        <taxon>Pezizomycotina</taxon>
        <taxon>Sordariomycetes</taxon>
        <taxon>Hypocreomycetidae</taxon>
        <taxon>Hypocreales</taxon>
        <taxon>Cordycipitaceae</taxon>
        <taxon>Niveomyces</taxon>
    </lineage>
</organism>